<keyword evidence="1" id="KW-0862">Zinc</keyword>
<dbReference type="AlphaFoldDB" id="A0A9W7L4W8"/>
<feature type="compositionally biased region" description="Acidic residues" evidence="2">
    <location>
        <begin position="263"/>
        <end position="272"/>
    </location>
</feature>
<dbReference type="SUPFAM" id="SSF49265">
    <property type="entry name" value="Fibronectin type III"/>
    <property type="match status" value="1"/>
</dbReference>
<keyword evidence="6" id="KW-1185">Reference proteome</keyword>
<evidence type="ECO:0000259" key="3">
    <source>
        <dbReference type="PROSITE" id="PS50089"/>
    </source>
</evidence>
<keyword evidence="1" id="KW-0863">Zinc-finger</keyword>
<sequence length="424" mass="45359">MSKGNPDELEIKSWREEDELILEKAADIRSTADLLGQKANGTESATCIWGIPAYHVLMVPGAGSSLTRVLNMDQSGVINPPGGVLLSEKTIKACKGRIDIIPASRSQPRRCNSGLVPPPDKVFVQSPLQVNVAVLLWTYSRTPNSHKEVQHEVEVKSHDAGAGFFFSPPGLRLGKSGSTVFSAKITGLLPDTIYTFRVRTHVAAETSDWAESERDYAVKEPSPRLPPTAQAPTATGAPAVPPPEASPPPSASGGEKRIYDLVSSDDSDDDSDNGSCAQPRARLAVDPAAAGGYSDDDDDDDDEKCIFCDIAVADIVLLPCGHRFTCASCYKDNYTKDTPCPICSGLPQDFVQLTKEDATSKGCEAKLKGCTGKRNALMLGCGCFRQCTSCADPKKQKNCVTCLKKGRVRVPVTSVNAVFSACLH</sequence>
<dbReference type="Pfam" id="PF13920">
    <property type="entry name" value="zf-C3HC4_3"/>
    <property type="match status" value="1"/>
</dbReference>
<feature type="region of interest" description="Disordered" evidence="2">
    <location>
        <begin position="205"/>
        <end position="281"/>
    </location>
</feature>
<dbReference type="GO" id="GO:0008270">
    <property type="term" value="F:zinc ion binding"/>
    <property type="evidence" value="ECO:0007669"/>
    <property type="project" value="UniProtKB-KW"/>
</dbReference>
<dbReference type="PROSITE" id="PS50853">
    <property type="entry name" value="FN3"/>
    <property type="match status" value="1"/>
</dbReference>
<evidence type="ECO:0000256" key="1">
    <source>
        <dbReference type="PROSITE-ProRule" id="PRU00175"/>
    </source>
</evidence>
<feature type="compositionally biased region" description="Basic and acidic residues" evidence="2">
    <location>
        <begin position="211"/>
        <end position="222"/>
    </location>
</feature>
<protein>
    <recommendedName>
        <fullName evidence="7">RING-type domain-containing protein</fullName>
    </recommendedName>
</protein>
<dbReference type="InterPro" id="IPR036116">
    <property type="entry name" value="FN3_sf"/>
</dbReference>
<proteinExistence type="predicted"/>
<dbReference type="SUPFAM" id="SSF57850">
    <property type="entry name" value="RING/U-box"/>
    <property type="match status" value="1"/>
</dbReference>
<evidence type="ECO:0000256" key="2">
    <source>
        <dbReference type="SAM" id="MobiDB-lite"/>
    </source>
</evidence>
<accession>A0A9W7L4W8</accession>
<feature type="domain" description="RING-type" evidence="3">
    <location>
        <begin position="305"/>
        <end position="344"/>
    </location>
</feature>
<feature type="compositionally biased region" description="Low complexity" evidence="2">
    <location>
        <begin position="227"/>
        <end position="238"/>
    </location>
</feature>
<evidence type="ECO:0008006" key="7">
    <source>
        <dbReference type="Google" id="ProtNLM"/>
    </source>
</evidence>
<name>A0A9W7L4W8_9STRA</name>
<dbReference type="CDD" id="cd00063">
    <property type="entry name" value="FN3"/>
    <property type="match status" value="1"/>
</dbReference>
<gene>
    <name evidence="5" type="ORF">TrCOL_g8030</name>
</gene>
<feature type="domain" description="Fibronectin type-III" evidence="4">
    <location>
        <begin position="118"/>
        <end position="221"/>
    </location>
</feature>
<keyword evidence="1" id="KW-0479">Metal-binding</keyword>
<organism evidence="5 6">
    <name type="scientific">Triparma columacea</name>
    <dbReference type="NCBI Taxonomy" id="722753"/>
    <lineage>
        <taxon>Eukaryota</taxon>
        <taxon>Sar</taxon>
        <taxon>Stramenopiles</taxon>
        <taxon>Ochrophyta</taxon>
        <taxon>Bolidophyceae</taxon>
        <taxon>Parmales</taxon>
        <taxon>Triparmaceae</taxon>
        <taxon>Triparma</taxon>
    </lineage>
</organism>
<dbReference type="SMART" id="SM00184">
    <property type="entry name" value="RING"/>
    <property type="match status" value="1"/>
</dbReference>
<dbReference type="Proteomes" id="UP001165065">
    <property type="component" value="Unassembled WGS sequence"/>
</dbReference>
<reference evidence="6" key="1">
    <citation type="journal article" date="2023" name="Commun. Biol.">
        <title>Genome analysis of Parmales, the sister group of diatoms, reveals the evolutionary specialization of diatoms from phago-mixotrophs to photoautotrophs.</title>
        <authorList>
            <person name="Ban H."/>
            <person name="Sato S."/>
            <person name="Yoshikawa S."/>
            <person name="Yamada K."/>
            <person name="Nakamura Y."/>
            <person name="Ichinomiya M."/>
            <person name="Sato N."/>
            <person name="Blanc-Mathieu R."/>
            <person name="Endo H."/>
            <person name="Kuwata A."/>
            <person name="Ogata H."/>
        </authorList>
    </citation>
    <scope>NUCLEOTIDE SEQUENCE [LARGE SCALE GENOMIC DNA]</scope>
</reference>
<dbReference type="InterPro" id="IPR001841">
    <property type="entry name" value="Znf_RING"/>
</dbReference>
<feature type="compositionally biased region" description="Pro residues" evidence="2">
    <location>
        <begin position="239"/>
        <end position="250"/>
    </location>
</feature>
<dbReference type="InterPro" id="IPR003961">
    <property type="entry name" value="FN3_dom"/>
</dbReference>
<evidence type="ECO:0000313" key="5">
    <source>
        <dbReference type="EMBL" id="GMI32438.1"/>
    </source>
</evidence>
<dbReference type="Gene3D" id="2.60.40.10">
    <property type="entry name" value="Immunoglobulins"/>
    <property type="match status" value="1"/>
</dbReference>
<dbReference type="PROSITE" id="PS50089">
    <property type="entry name" value="ZF_RING_2"/>
    <property type="match status" value="1"/>
</dbReference>
<evidence type="ECO:0000259" key="4">
    <source>
        <dbReference type="PROSITE" id="PS50853"/>
    </source>
</evidence>
<dbReference type="InterPro" id="IPR013783">
    <property type="entry name" value="Ig-like_fold"/>
</dbReference>
<evidence type="ECO:0000313" key="6">
    <source>
        <dbReference type="Proteomes" id="UP001165065"/>
    </source>
</evidence>
<dbReference type="Gene3D" id="3.30.40.10">
    <property type="entry name" value="Zinc/RING finger domain, C3HC4 (zinc finger)"/>
    <property type="match status" value="1"/>
</dbReference>
<dbReference type="EMBL" id="BRYA01000018">
    <property type="protein sequence ID" value="GMI32438.1"/>
    <property type="molecule type" value="Genomic_DNA"/>
</dbReference>
<dbReference type="InterPro" id="IPR013083">
    <property type="entry name" value="Znf_RING/FYVE/PHD"/>
</dbReference>
<comment type="caution">
    <text evidence="5">The sequence shown here is derived from an EMBL/GenBank/DDBJ whole genome shotgun (WGS) entry which is preliminary data.</text>
</comment>